<dbReference type="AlphaFoldDB" id="A0A5D8YFN1"/>
<reference evidence="2 3" key="1">
    <citation type="submission" date="2019-08" db="EMBL/GenBank/DDBJ databases">
        <title>Draft genome sequence of Lysobacter sp. UKS-15.</title>
        <authorList>
            <person name="Im W.-T."/>
        </authorList>
    </citation>
    <scope>NUCLEOTIDE SEQUENCE [LARGE SCALE GENOMIC DNA]</scope>
    <source>
        <strain evidence="2 3">UKS-15</strain>
    </source>
</reference>
<name>A0A5D8YFN1_9GAMM</name>
<dbReference type="OrthoDB" id="9033982at2"/>
<accession>A0A5D8YFN1</accession>
<keyword evidence="3" id="KW-1185">Reference proteome</keyword>
<organism evidence="2 3">
    <name type="scientific">Cognatilysobacter lacus</name>
    <dbReference type="NCBI Taxonomy" id="1643323"/>
    <lineage>
        <taxon>Bacteria</taxon>
        <taxon>Pseudomonadati</taxon>
        <taxon>Pseudomonadota</taxon>
        <taxon>Gammaproteobacteria</taxon>
        <taxon>Lysobacterales</taxon>
        <taxon>Lysobacteraceae</taxon>
        <taxon>Cognatilysobacter</taxon>
    </lineage>
</organism>
<gene>
    <name evidence="2" type="ORF">FW784_13610</name>
</gene>
<protein>
    <recommendedName>
        <fullName evidence="4">DUF4034 domain-containing protein</fullName>
    </recommendedName>
</protein>
<keyword evidence="1" id="KW-0732">Signal</keyword>
<feature type="signal peptide" evidence="1">
    <location>
        <begin position="1"/>
        <end position="26"/>
    </location>
</feature>
<dbReference type="Proteomes" id="UP000323164">
    <property type="component" value="Unassembled WGS sequence"/>
</dbReference>
<sequence length="335" mass="36887">MREKLFRPVVRACALLLLAVALPVMAAQPLARLTASTPAAPNALSPAEVAAIVAEAHAAYVAHESFVKPLPASWRTLDRDRLLALMRMPEFATLPDGAHPMLMNQAGTWDLFGWQRPSDAAQLWERIWPRSTSSDPTDSPNSYGLPYWPDPTWSTQARAMTTLFACLPDSAWRSSGDPLVEALRTPAAFQWSNAYGWTGFRDCVPDGAFLEETRPDAAGLADLRAFLADRIVGELYVDRCTRHGVEDCLFLLHALTTLAPHDPRLPALVKRLTPDFDLDAPIAVPYVSRDAAGDLVDGDRARLQLAHDRAARRSLFLTHAIRVMVAWPQAWPPGA</sequence>
<dbReference type="RefSeq" id="WP_149353865.1">
    <property type="nucleotide sequence ID" value="NZ_VTRV01000237.1"/>
</dbReference>
<comment type="caution">
    <text evidence="2">The sequence shown here is derived from an EMBL/GenBank/DDBJ whole genome shotgun (WGS) entry which is preliminary data.</text>
</comment>
<proteinExistence type="predicted"/>
<evidence type="ECO:0000313" key="2">
    <source>
        <dbReference type="EMBL" id="TZF81565.1"/>
    </source>
</evidence>
<evidence type="ECO:0008006" key="4">
    <source>
        <dbReference type="Google" id="ProtNLM"/>
    </source>
</evidence>
<evidence type="ECO:0000256" key="1">
    <source>
        <dbReference type="SAM" id="SignalP"/>
    </source>
</evidence>
<feature type="chain" id="PRO_5022786144" description="DUF4034 domain-containing protein" evidence="1">
    <location>
        <begin position="27"/>
        <end position="335"/>
    </location>
</feature>
<evidence type="ECO:0000313" key="3">
    <source>
        <dbReference type="Proteomes" id="UP000323164"/>
    </source>
</evidence>
<dbReference type="EMBL" id="VTRV01000237">
    <property type="protein sequence ID" value="TZF81565.1"/>
    <property type="molecule type" value="Genomic_DNA"/>
</dbReference>
<feature type="non-terminal residue" evidence="2">
    <location>
        <position position="335"/>
    </location>
</feature>